<evidence type="ECO:0000313" key="3">
    <source>
        <dbReference type="Proteomes" id="UP001596505"/>
    </source>
</evidence>
<name>A0ABW2PWC2_9BACL</name>
<keyword evidence="3" id="KW-1185">Reference proteome</keyword>
<comment type="caution">
    <text evidence="2">The sequence shown here is derived from an EMBL/GenBank/DDBJ whole genome shotgun (WGS) entry which is preliminary data.</text>
</comment>
<proteinExistence type="predicted"/>
<keyword evidence="1" id="KW-0812">Transmembrane</keyword>
<evidence type="ECO:0000313" key="2">
    <source>
        <dbReference type="EMBL" id="MFC7391703.1"/>
    </source>
</evidence>
<feature type="transmembrane region" description="Helical" evidence="1">
    <location>
        <begin position="262"/>
        <end position="283"/>
    </location>
</feature>
<evidence type="ECO:0000256" key="1">
    <source>
        <dbReference type="SAM" id="Phobius"/>
    </source>
</evidence>
<reference evidence="3" key="1">
    <citation type="journal article" date="2019" name="Int. J. Syst. Evol. Microbiol.">
        <title>The Global Catalogue of Microorganisms (GCM) 10K type strain sequencing project: providing services to taxonomists for standard genome sequencing and annotation.</title>
        <authorList>
            <consortium name="The Broad Institute Genomics Platform"/>
            <consortium name="The Broad Institute Genome Sequencing Center for Infectious Disease"/>
            <person name="Wu L."/>
            <person name="Ma J."/>
        </authorList>
    </citation>
    <scope>NUCLEOTIDE SEQUENCE [LARGE SCALE GENOMIC DNA]</scope>
    <source>
        <strain evidence="3">CGMCC 1.16305</strain>
    </source>
</reference>
<dbReference type="Pfam" id="PF11553">
    <property type="entry name" value="DUF3231"/>
    <property type="match status" value="2"/>
</dbReference>
<dbReference type="Gene3D" id="1.20.1260.10">
    <property type="match status" value="2"/>
</dbReference>
<dbReference type="InterPro" id="IPR021617">
    <property type="entry name" value="DUF3231"/>
</dbReference>
<dbReference type="EMBL" id="JBHTCO010000002">
    <property type="protein sequence ID" value="MFC7391703.1"/>
    <property type="molecule type" value="Genomic_DNA"/>
</dbReference>
<keyword evidence="1" id="KW-0472">Membrane</keyword>
<dbReference type="Proteomes" id="UP001596505">
    <property type="component" value="Unassembled WGS sequence"/>
</dbReference>
<gene>
    <name evidence="2" type="ORF">ACFQRG_01680</name>
</gene>
<keyword evidence="1" id="KW-1133">Transmembrane helix</keyword>
<protein>
    <submittedName>
        <fullName evidence="2">DUF3231 family protein</fullName>
    </submittedName>
</protein>
<dbReference type="InterPro" id="IPR012347">
    <property type="entry name" value="Ferritin-like"/>
</dbReference>
<sequence length="331" mass="38185">MKKNHDRLTSPEISNLWAHYINETLQICIIKYMLKTIKDPEIRRVYKMGYEISLKHIKTLESVFYQENFPVPKGFSDEDVNLDAPPLFTDIFCINYIHTMSMHGMQGYGLGFSISIRKDIRQFYHQCNLDTMEIYNKSLDVLLEKQLYDKPPFYTTPDHVSFIKNLTYVADVLGTPRKINTLEAGNIYFNLQKSTILKGLLIAFKQVCKDKEVCHYLQQCIKITNKHLGLFSNILLKDDLHSPRSLESEITTSNIAPFSNKLMMFHVGFLIAAASAYYGNAALTSMRADIFMHCQKAVAEDLIQVARFSKIATKRNWLEKPPEASDRTTWG</sequence>
<dbReference type="RefSeq" id="WP_380962974.1">
    <property type="nucleotide sequence ID" value="NZ_JBHTCO010000002.1"/>
</dbReference>
<accession>A0ABW2PWC2</accession>
<organism evidence="2 3">
    <name type="scientific">Scopulibacillus cellulosilyticus</name>
    <dbReference type="NCBI Taxonomy" id="2665665"/>
    <lineage>
        <taxon>Bacteria</taxon>
        <taxon>Bacillati</taxon>
        <taxon>Bacillota</taxon>
        <taxon>Bacilli</taxon>
        <taxon>Bacillales</taxon>
        <taxon>Sporolactobacillaceae</taxon>
        <taxon>Scopulibacillus</taxon>
    </lineage>
</organism>